<sequence length="88" mass="9578">MRKTPDRLLSDDPCFQLLHSAFPTVQGVGNIKGQNISQKLCSGTGPEASVLCTRHVKRALESRFKIHGKSSTPRPFSVSISQGDILVT</sequence>
<protein>
    <recommendedName>
        <fullName evidence="3">UmuC domain-containing protein</fullName>
    </recommendedName>
</protein>
<organism evidence="1 2">
    <name type="scientific">Elysia marginata</name>
    <dbReference type="NCBI Taxonomy" id="1093978"/>
    <lineage>
        <taxon>Eukaryota</taxon>
        <taxon>Metazoa</taxon>
        <taxon>Spiralia</taxon>
        <taxon>Lophotrochozoa</taxon>
        <taxon>Mollusca</taxon>
        <taxon>Gastropoda</taxon>
        <taxon>Heterobranchia</taxon>
        <taxon>Euthyneura</taxon>
        <taxon>Panpulmonata</taxon>
        <taxon>Sacoglossa</taxon>
        <taxon>Placobranchoidea</taxon>
        <taxon>Plakobranchidae</taxon>
        <taxon>Elysia</taxon>
    </lineage>
</organism>
<evidence type="ECO:0000313" key="2">
    <source>
        <dbReference type="Proteomes" id="UP000762676"/>
    </source>
</evidence>
<keyword evidence="2" id="KW-1185">Reference proteome</keyword>
<accession>A0AAV4JHE7</accession>
<gene>
    <name evidence="1" type="ORF">ElyMa_005103300</name>
</gene>
<proteinExistence type="predicted"/>
<dbReference type="Proteomes" id="UP000762676">
    <property type="component" value="Unassembled WGS sequence"/>
</dbReference>
<dbReference type="AlphaFoldDB" id="A0AAV4JHE7"/>
<name>A0AAV4JHE7_9GAST</name>
<evidence type="ECO:0000313" key="1">
    <source>
        <dbReference type="EMBL" id="GFS22217.1"/>
    </source>
</evidence>
<evidence type="ECO:0008006" key="3">
    <source>
        <dbReference type="Google" id="ProtNLM"/>
    </source>
</evidence>
<dbReference type="EMBL" id="BMAT01010199">
    <property type="protein sequence ID" value="GFS22217.1"/>
    <property type="molecule type" value="Genomic_DNA"/>
</dbReference>
<reference evidence="1 2" key="1">
    <citation type="journal article" date="2021" name="Elife">
        <title>Chloroplast acquisition without the gene transfer in kleptoplastic sea slugs, Plakobranchus ocellatus.</title>
        <authorList>
            <person name="Maeda T."/>
            <person name="Takahashi S."/>
            <person name="Yoshida T."/>
            <person name="Shimamura S."/>
            <person name="Takaki Y."/>
            <person name="Nagai Y."/>
            <person name="Toyoda A."/>
            <person name="Suzuki Y."/>
            <person name="Arimoto A."/>
            <person name="Ishii H."/>
            <person name="Satoh N."/>
            <person name="Nishiyama T."/>
            <person name="Hasebe M."/>
            <person name="Maruyama T."/>
            <person name="Minagawa J."/>
            <person name="Obokata J."/>
            <person name="Shigenobu S."/>
        </authorList>
    </citation>
    <scope>NUCLEOTIDE SEQUENCE [LARGE SCALE GENOMIC DNA]</scope>
</reference>
<comment type="caution">
    <text evidence="1">The sequence shown here is derived from an EMBL/GenBank/DDBJ whole genome shotgun (WGS) entry which is preliminary data.</text>
</comment>